<evidence type="ECO:0000256" key="2">
    <source>
        <dbReference type="ARBA" id="ARBA00012759"/>
    </source>
</evidence>
<dbReference type="Proteomes" id="UP000076420">
    <property type="component" value="Unassembled WGS sequence"/>
</dbReference>
<dbReference type="InterPro" id="IPR028889">
    <property type="entry name" value="USP"/>
</dbReference>
<dbReference type="InterPro" id="IPR018200">
    <property type="entry name" value="USP_CS"/>
</dbReference>
<dbReference type="Pfam" id="PF00443">
    <property type="entry name" value="UCH"/>
    <property type="match status" value="1"/>
</dbReference>
<dbReference type="VEuPathDB" id="VectorBase:BGLB008240"/>
<dbReference type="InterPro" id="IPR001394">
    <property type="entry name" value="Peptidase_C19_UCH"/>
</dbReference>
<feature type="domain" description="USP" evidence="4">
    <location>
        <begin position="185"/>
        <end position="770"/>
    </location>
</feature>
<organism evidence="5 6">
    <name type="scientific">Biomphalaria glabrata</name>
    <name type="common">Bloodfluke planorb</name>
    <name type="synonym">Freshwater snail</name>
    <dbReference type="NCBI Taxonomy" id="6526"/>
    <lineage>
        <taxon>Eukaryota</taxon>
        <taxon>Metazoa</taxon>
        <taxon>Spiralia</taxon>
        <taxon>Lophotrochozoa</taxon>
        <taxon>Mollusca</taxon>
        <taxon>Gastropoda</taxon>
        <taxon>Heterobranchia</taxon>
        <taxon>Euthyneura</taxon>
        <taxon>Panpulmonata</taxon>
        <taxon>Hygrophila</taxon>
        <taxon>Lymnaeoidea</taxon>
        <taxon>Planorbidae</taxon>
        <taxon>Biomphalaria</taxon>
    </lineage>
</organism>
<proteinExistence type="predicted"/>
<feature type="compositionally biased region" description="Low complexity" evidence="3">
    <location>
        <begin position="1246"/>
        <end position="1263"/>
    </location>
</feature>
<gene>
    <name evidence="5" type="primary">106068742</name>
</gene>
<protein>
    <recommendedName>
        <fullName evidence="2">ubiquitinyl hydrolase 1</fullName>
        <ecNumber evidence="2">3.4.19.12</ecNumber>
    </recommendedName>
</protein>
<dbReference type="Gene3D" id="3.90.70.10">
    <property type="entry name" value="Cysteine proteinases"/>
    <property type="match status" value="2"/>
</dbReference>
<dbReference type="EC" id="3.4.19.12" evidence="2"/>
<dbReference type="PROSITE" id="PS50235">
    <property type="entry name" value="USP_3"/>
    <property type="match status" value="1"/>
</dbReference>
<feature type="region of interest" description="Disordered" evidence="3">
    <location>
        <begin position="1293"/>
        <end position="1326"/>
    </location>
</feature>
<feature type="compositionally biased region" description="Pro residues" evidence="3">
    <location>
        <begin position="1227"/>
        <end position="1236"/>
    </location>
</feature>
<dbReference type="KEGG" id="bgt:106068742"/>
<feature type="compositionally biased region" description="Basic and acidic residues" evidence="3">
    <location>
        <begin position="911"/>
        <end position="921"/>
    </location>
</feature>
<feature type="compositionally biased region" description="Low complexity" evidence="3">
    <location>
        <begin position="868"/>
        <end position="879"/>
    </location>
</feature>
<evidence type="ECO:0000256" key="1">
    <source>
        <dbReference type="ARBA" id="ARBA00000707"/>
    </source>
</evidence>
<feature type="compositionally biased region" description="Basic and acidic residues" evidence="3">
    <location>
        <begin position="893"/>
        <end position="902"/>
    </location>
</feature>
<dbReference type="InterPro" id="IPR038765">
    <property type="entry name" value="Papain-like_cys_pep_sf"/>
</dbReference>
<dbReference type="GO" id="GO:0004843">
    <property type="term" value="F:cysteine-type deubiquitinase activity"/>
    <property type="evidence" value="ECO:0007669"/>
    <property type="project" value="UniProtKB-EC"/>
</dbReference>
<dbReference type="PROSITE" id="PS00973">
    <property type="entry name" value="USP_2"/>
    <property type="match status" value="1"/>
</dbReference>
<feature type="region of interest" description="Disordered" evidence="3">
    <location>
        <begin position="808"/>
        <end position="921"/>
    </location>
</feature>
<dbReference type="STRING" id="6526.A0A2C9JUG4"/>
<evidence type="ECO:0000259" key="4">
    <source>
        <dbReference type="PROSITE" id="PS50235"/>
    </source>
</evidence>
<comment type="catalytic activity">
    <reaction evidence="1">
        <text>Thiol-dependent hydrolysis of ester, thioester, amide, peptide and isopeptide bonds formed by the C-terminal Gly of ubiquitin (a 76-residue protein attached to proteins as an intracellular targeting signal).</text>
        <dbReference type="EC" id="3.4.19.12"/>
    </reaction>
</comment>
<dbReference type="VEuPathDB" id="VectorBase:BGLAX_047585"/>
<dbReference type="CDD" id="cd02674">
    <property type="entry name" value="Peptidase_C19R"/>
    <property type="match status" value="1"/>
</dbReference>
<feature type="compositionally biased region" description="Polar residues" evidence="3">
    <location>
        <begin position="1213"/>
        <end position="1226"/>
    </location>
</feature>
<sequence length="1343" mass="151821">MSQVIPGGRPRASSDGDILDEGLCGPLFVNLNDRRNDEYRKNYGKVVHVNINSNNGNRNTNCLDLSTDAFDSDGEVSSQSQSSFGTSRRIKFLKSMRKAVSRAFVKDASSSKNESTLKKADKLRACNLSRIWTPDLRHLTELTHGKVVSSDENSDLGTMSSNRPLITDPSIGMTSPRWKVTPGTIGIFNHDNSCFMNAVLQCLSNTDSFTEYFVKDFFKNDLKNNKNGKKGVFRSNHGEVTEQLARLLKSLWSGKYTSEISKEFKSVVGKVNAQYKGDHQHDAQEFLLWLLDRIHEDVCVFSKRKTKLPKLPVEKSDEELAIEAASVNGESFVLKLFQALHSSTLICTTCGERSSTFDPYLCVSLPLPQRCPRLVNVVVVPLKRGRTMKYTVILNQFDSVKDLRERIASEAKLAASQLLLVQMKEDGFGSTYGDEQPLNDVADSDLLYAIEMYSNDTSMNSSVQEFETPTAQIVVTHVETFAGSGRNSRFSSPMLIKVRRDITWKELQKAILLALEDSVHKEIFGQKLSLLFQLRVYDGSSHKVYLPSDVEMPLYTQIVESAYTELENEFDQPHIKLVAEWDSTTKKSVIKDDREHIELHPSVVEAQNSLPTQGKVTLEECFKLYTQEEKLIGDDAWLCPHCKQQQQGTIKTLGLWSLPDILVLHLKRFKQSGQRRSKLMTLVDFPVDNLDMSGHLSQREGLRAPLKRDNYIYDLLGVSNHYGNMMGGHYTAYCRSPVDGVWREFNDNKVTNLEGPIATKEAYLLFYQRKSLTKDINQKMFTGDHWVFSLSLAPSLEAEPNLANEVISKTADSVNHTKRSRSRSVSPSSRKQNRDVSVATKSQPLTPQPPRHPVLTFSNGVDHDTDSSPDSPNSPPSFSLTNRMSRPLQRQVTESHFKRERSAGAIPSNTSKRDLKKDRPLLSRRSIEDDINSLDYNRNNTKYDFTNGETGQKRSRVNDKPQVTVIRHEKSSTLPNSLSKTNGYVALDSDAKYPSSYSDGSYLSSSFEPPSILRVRLEETENQYSRYAESEEARRKLAQLIKSSSIDRSTEDRYLASIDTIEEETSAKTRNLKKLNLPKQNLKDVTHLLNSDVGSRLDYDRDEERDTILFSGSHYNNYDDLNKWKSARTNVLQQSSRLSDQKKFQKLAQQHFGSNNDRPYDKEKYRARFSDDTTFRDSDDLETGYDALTKYATLGRKQDISDRGRLEKDAIPRSSTDYGIQYSVINPQPPPSPTPPHTLREERTISSSGLSSLPSSTSDYFSSSRLTEKEVNSLSSYEFHGRPPLDQRAVAHTLPIKQEKNRFRPPRGIWGTIKSKPSSTLVSNLSSTNVGNLPTPCLRESSV</sequence>
<dbReference type="InterPro" id="IPR050185">
    <property type="entry name" value="Ub_carboxyl-term_hydrolase"/>
</dbReference>
<feature type="region of interest" description="Disordered" evidence="3">
    <location>
        <begin position="1203"/>
        <end position="1263"/>
    </location>
</feature>
<name>A0A2C9JUG4_BIOGL</name>
<evidence type="ECO:0000256" key="3">
    <source>
        <dbReference type="SAM" id="MobiDB-lite"/>
    </source>
</evidence>
<dbReference type="GO" id="GO:0016579">
    <property type="term" value="P:protein deubiquitination"/>
    <property type="evidence" value="ECO:0007669"/>
    <property type="project" value="InterPro"/>
</dbReference>
<evidence type="ECO:0000313" key="5">
    <source>
        <dbReference type="EnsemblMetazoa" id="BGLB008240-PB"/>
    </source>
</evidence>
<dbReference type="EnsemblMetazoa" id="BGLB008240-RB">
    <property type="protein sequence ID" value="BGLB008240-PB"/>
    <property type="gene ID" value="BGLB008240"/>
</dbReference>
<dbReference type="SUPFAM" id="SSF54001">
    <property type="entry name" value="Cysteine proteinases"/>
    <property type="match status" value="1"/>
</dbReference>
<reference evidence="5" key="1">
    <citation type="submission" date="2020-05" db="UniProtKB">
        <authorList>
            <consortium name="EnsemblMetazoa"/>
        </authorList>
    </citation>
    <scope>IDENTIFICATION</scope>
    <source>
        <strain evidence="5">BB02</strain>
    </source>
</reference>
<feature type="compositionally biased region" description="Polar residues" evidence="3">
    <location>
        <begin position="880"/>
        <end position="892"/>
    </location>
</feature>
<dbReference type="PANTHER" id="PTHR21646:SF14">
    <property type="entry name" value="FI05488P"/>
    <property type="match status" value="1"/>
</dbReference>
<evidence type="ECO:0000313" key="6">
    <source>
        <dbReference type="Proteomes" id="UP000076420"/>
    </source>
</evidence>
<accession>A0A2C9JUG4</accession>
<dbReference type="PANTHER" id="PTHR21646">
    <property type="entry name" value="UBIQUITIN CARBOXYL-TERMINAL HYDROLASE"/>
    <property type="match status" value="1"/>
</dbReference>
<feature type="region of interest" description="Disordered" evidence="3">
    <location>
        <begin position="942"/>
        <end position="962"/>
    </location>
</feature>